<dbReference type="AlphaFoldDB" id="A0A0X8JDZ3"/>
<dbReference type="EMBL" id="CP014228">
    <property type="protein sequence ID" value="AMD87098.1"/>
    <property type="molecule type" value="Genomic_DNA"/>
</dbReference>
<feature type="region of interest" description="Disordered" evidence="6">
    <location>
        <begin position="197"/>
        <end position="234"/>
    </location>
</feature>
<evidence type="ECO:0000313" key="8">
    <source>
        <dbReference type="EMBL" id="AMD87098.1"/>
    </source>
</evidence>
<sequence>MRTTRSALSLSTLALTAALGLVGCGGASFSTSGAAAPSSAATTTPASATASPTASNAPLTEGSASASASVDDEACGTAPQDQAVEAAKAKIHDDLFTAHSWAVLDGGPAFDPCADLSAIRLYQPDGSTMSAQYVLLFHKGRFYSTAQTEPYGVILGQIRQVDSKTIEYDVINAGSQQDLAKTTPDATLRYAWDADSERVSQSGNLPDPAYALPDPASSFTSGSDGSASSSTSAAAAPVDGAYPGAGGARPSEATEATGIYTSPYGGDTLALIRTPSGNIACDVSATTASCGATESAWRGMDPNGNISQWSYGVGTTGEASIESRGDNLMANYESGTAQTVAYGSVVYYGDFVIASRENGVTVWSTKSGHGFLMNKTAVTTF</sequence>
<organism evidence="8 9">
    <name type="scientific">Actinomyces radicidentis</name>
    <dbReference type="NCBI Taxonomy" id="111015"/>
    <lineage>
        <taxon>Bacteria</taxon>
        <taxon>Bacillati</taxon>
        <taxon>Actinomycetota</taxon>
        <taxon>Actinomycetes</taxon>
        <taxon>Actinomycetales</taxon>
        <taxon>Actinomycetaceae</taxon>
        <taxon>Actinomyces</taxon>
    </lineage>
</organism>
<proteinExistence type="predicted"/>
<reference evidence="9" key="1">
    <citation type="submission" date="2016-02" db="EMBL/GenBank/DDBJ databases">
        <authorList>
            <person name="Holder M.E."/>
            <person name="Ajami N.J."/>
            <person name="Petrosino J.F."/>
        </authorList>
    </citation>
    <scope>NUCLEOTIDE SEQUENCE [LARGE SCALE GENOMIC DNA]</scope>
    <source>
        <strain evidence="9">CCUG 36733</strain>
    </source>
</reference>
<evidence type="ECO:0000256" key="1">
    <source>
        <dbReference type="ARBA" id="ARBA00022475"/>
    </source>
</evidence>
<dbReference type="KEGG" id="ard:AXF14_05200"/>
<dbReference type="STRING" id="111015.AXF14_05200"/>
<keyword evidence="2 7" id="KW-0732">Signal</keyword>
<feature type="compositionally biased region" description="Low complexity" evidence="6">
    <location>
        <begin position="35"/>
        <end position="55"/>
    </location>
</feature>
<keyword evidence="9" id="KW-1185">Reference proteome</keyword>
<dbReference type="OrthoDB" id="3254867at2"/>
<feature type="compositionally biased region" description="Low complexity" evidence="6">
    <location>
        <begin position="205"/>
        <end position="234"/>
    </location>
</feature>
<evidence type="ECO:0000256" key="4">
    <source>
        <dbReference type="ARBA" id="ARBA00023139"/>
    </source>
</evidence>
<evidence type="ECO:0008006" key="10">
    <source>
        <dbReference type="Google" id="ProtNLM"/>
    </source>
</evidence>
<dbReference type="Pfam" id="PF14041">
    <property type="entry name" value="Lipoprotein_21"/>
    <property type="match status" value="1"/>
</dbReference>
<evidence type="ECO:0000256" key="7">
    <source>
        <dbReference type="SAM" id="SignalP"/>
    </source>
</evidence>
<keyword evidence="4" id="KW-0564">Palmitate</keyword>
<evidence type="ECO:0000256" key="3">
    <source>
        <dbReference type="ARBA" id="ARBA00023136"/>
    </source>
</evidence>
<evidence type="ECO:0000256" key="6">
    <source>
        <dbReference type="SAM" id="MobiDB-lite"/>
    </source>
</evidence>
<dbReference type="PROSITE" id="PS51257">
    <property type="entry name" value="PROKAR_LIPOPROTEIN"/>
    <property type="match status" value="1"/>
</dbReference>
<feature type="chain" id="PRO_5038507509" description="LppP/LprE family lipoprotein" evidence="7">
    <location>
        <begin position="36"/>
        <end position="381"/>
    </location>
</feature>
<feature type="region of interest" description="Disordered" evidence="6">
    <location>
        <begin position="35"/>
        <end position="73"/>
    </location>
</feature>
<evidence type="ECO:0000256" key="2">
    <source>
        <dbReference type="ARBA" id="ARBA00022729"/>
    </source>
</evidence>
<dbReference type="InterPro" id="IPR025971">
    <property type="entry name" value="LppP/LprE"/>
</dbReference>
<name>A0A0X8JDZ3_ACTRD</name>
<accession>A0A0X8JDZ3</accession>
<keyword evidence="1" id="KW-1003">Cell membrane</keyword>
<dbReference type="Proteomes" id="UP000065220">
    <property type="component" value="Chromosome"/>
</dbReference>
<dbReference type="RefSeq" id="WP_067941415.1">
    <property type="nucleotide sequence ID" value="NZ_CAUSVG010000088.1"/>
</dbReference>
<evidence type="ECO:0000313" key="9">
    <source>
        <dbReference type="Proteomes" id="UP000065220"/>
    </source>
</evidence>
<gene>
    <name evidence="8" type="ORF">AXF14_05200</name>
</gene>
<keyword evidence="5" id="KW-0449">Lipoprotein</keyword>
<keyword evidence="3" id="KW-0472">Membrane</keyword>
<evidence type="ECO:0000256" key="5">
    <source>
        <dbReference type="ARBA" id="ARBA00023288"/>
    </source>
</evidence>
<feature type="signal peptide" evidence="7">
    <location>
        <begin position="1"/>
        <end position="35"/>
    </location>
</feature>
<protein>
    <recommendedName>
        <fullName evidence="10">LppP/LprE family lipoprotein</fullName>
    </recommendedName>
</protein>